<dbReference type="RefSeq" id="WP_148603979.1">
    <property type="nucleotide sequence ID" value="NZ_RXYB01000011.1"/>
</dbReference>
<evidence type="ECO:0000313" key="1">
    <source>
        <dbReference type="EMBL" id="MBC3798647.1"/>
    </source>
</evidence>
<reference evidence="1 2" key="1">
    <citation type="journal article" date="2020" name="mSystems">
        <title>Defining Genomic and Predicted Metabolic Features of the Acetobacterium Genus.</title>
        <authorList>
            <person name="Ross D.E."/>
            <person name="Marshall C.W."/>
            <person name="Gulliver D."/>
            <person name="May H.D."/>
            <person name="Norman R.S."/>
        </authorList>
    </citation>
    <scope>NUCLEOTIDE SEQUENCE [LARGE SCALE GENOMIC DNA]</scope>
    <source>
        <strain evidence="1 2">DSM 9173</strain>
    </source>
</reference>
<protein>
    <recommendedName>
        <fullName evidence="3">Phage protein</fullName>
    </recommendedName>
</protein>
<keyword evidence="2" id="KW-1185">Reference proteome</keyword>
<proteinExistence type="predicted"/>
<evidence type="ECO:0000313" key="2">
    <source>
        <dbReference type="Proteomes" id="UP000653358"/>
    </source>
</evidence>
<dbReference type="EMBL" id="WJBB01000047">
    <property type="protein sequence ID" value="MBC3798647.1"/>
    <property type="molecule type" value="Genomic_DNA"/>
</dbReference>
<gene>
    <name evidence="1" type="ORF">GH807_16660</name>
</gene>
<name>A0ABR6WQ93_9FIRM</name>
<comment type="caution">
    <text evidence="1">The sequence shown here is derived from an EMBL/GenBank/DDBJ whole genome shotgun (WGS) entry which is preliminary data.</text>
</comment>
<organism evidence="1 2">
    <name type="scientific">Acetobacterium tundrae</name>
    <dbReference type="NCBI Taxonomy" id="132932"/>
    <lineage>
        <taxon>Bacteria</taxon>
        <taxon>Bacillati</taxon>
        <taxon>Bacillota</taxon>
        <taxon>Clostridia</taxon>
        <taxon>Eubacteriales</taxon>
        <taxon>Eubacteriaceae</taxon>
        <taxon>Acetobacterium</taxon>
    </lineage>
</organism>
<evidence type="ECO:0008006" key="3">
    <source>
        <dbReference type="Google" id="ProtNLM"/>
    </source>
</evidence>
<accession>A0ABR6WQ93</accession>
<sequence length="61" mass="7093">MLTDDQTNDLQHRIMERVHSTYSDGIDDTLEKMYLVSVQASLMAIQEYEILKELESQDSVD</sequence>
<dbReference type="Proteomes" id="UP000653358">
    <property type="component" value="Unassembled WGS sequence"/>
</dbReference>